<dbReference type="AlphaFoldDB" id="A0A852YBL0"/>
<dbReference type="EMBL" id="JACBZY010000001">
    <property type="protein sequence ID" value="NYG99222.1"/>
    <property type="molecule type" value="Genomic_DNA"/>
</dbReference>
<proteinExistence type="predicted"/>
<comment type="caution">
    <text evidence="2">The sequence shown here is derived from an EMBL/GenBank/DDBJ whole genome shotgun (WGS) entry which is preliminary data.</text>
</comment>
<keyword evidence="3" id="KW-1185">Reference proteome</keyword>
<evidence type="ECO:0000256" key="1">
    <source>
        <dbReference type="SAM" id="MobiDB-lite"/>
    </source>
</evidence>
<name>A0A852YBL0_9MICO</name>
<organism evidence="2 3">
    <name type="scientific">Schumannella luteola</name>
    <dbReference type="NCBI Taxonomy" id="472059"/>
    <lineage>
        <taxon>Bacteria</taxon>
        <taxon>Bacillati</taxon>
        <taxon>Actinomycetota</taxon>
        <taxon>Actinomycetes</taxon>
        <taxon>Micrococcales</taxon>
        <taxon>Microbacteriaceae</taxon>
        <taxon>Schumannella</taxon>
    </lineage>
</organism>
<dbReference type="Proteomes" id="UP000553888">
    <property type="component" value="Unassembled WGS sequence"/>
</dbReference>
<sequence>MTRPRPDQLEEEPDDDDPLDPEDEPPDDDEDEELDDPDDDPEDDEVEDDDELLPDFTLLRLSVR</sequence>
<dbReference type="RefSeq" id="WP_343046794.1">
    <property type="nucleotide sequence ID" value="NZ_JACBZY010000001.1"/>
</dbReference>
<evidence type="ECO:0000313" key="3">
    <source>
        <dbReference type="Proteomes" id="UP000553888"/>
    </source>
</evidence>
<gene>
    <name evidence="2" type="ORF">BJ979_001848</name>
</gene>
<reference evidence="2 3" key="1">
    <citation type="submission" date="2020-07" db="EMBL/GenBank/DDBJ databases">
        <title>Sequencing the genomes of 1000 actinobacteria strains.</title>
        <authorList>
            <person name="Klenk H.-P."/>
        </authorList>
    </citation>
    <scope>NUCLEOTIDE SEQUENCE [LARGE SCALE GENOMIC DNA]</scope>
    <source>
        <strain evidence="2 3">DSM 23141</strain>
    </source>
</reference>
<feature type="compositionally biased region" description="Acidic residues" evidence="1">
    <location>
        <begin position="9"/>
        <end position="53"/>
    </location>
</feature>
<evidence type="ECO:0000313" key="2">
    <source>
        <dbReference type="EMBL" id="NYG99222.1"/>
    </source>
</evidence>
<feature type="region of interest" description="Disordered" evidence="1">
    <location>
        <begin position="1"/>
        <end position="64"/>
    </location>
</feature>
<accession>A0A852YBL0</accession>
<protein>
    <submittedName>
        <fullName evidence="2">Uncharacterized protein</fullName>
    </submittedName>
</protein>